<protein>
    <recommendedName>
        <fullName evidence="4">PH domain-containing protein</fullName>
    </recommendedName>
</protein>
<gene>
    <name evidence="2" type="ORF">DS079_03365</name>
</gene>
<comment type="caution">
    <text evidence="2">The sequence shown here is derived from an EMBL/GenBank/DDBJ whole genome shotgun (WGS) entry which is preliminary data.</text>
</comment>
<keyword evidence="1" id="KW-1133">Transmembrane helix</keyword>
<evidence type="ECO:0000256" key="1">
    <source>
        <dbReference type="SAM" id="Phobius"/>
    </source>
</evidence>
<dbReference type="Proteomes" id="UP000274327">
    <property type="component" value="Unassembled WGS sequence"/>
</dbReference>
<evidence type="ECO:0008006" key="4">
    <source>
        <dbReference type="Google" id="ProtNLM"/>
    </source>
</evidence>
<accession>A0A426SQ88</accession>
<organism evidence="2 3">
    <name type="scientific">Brachybacterium paraconglomeratum</name>
    <dbReference type="NCBI Taxonomy" id="173362"/>
    <lineage>
        <taxon>Bacteria</taxon>
        <taxon>Bacillati</taxon>
        <taxon>Actinomycetota</taxon>
        <taxon>Actinomycetes</taxon>
        <taxon>Micrococcales</taxon>
        <taxon>Dermabacteraceae</taxon>
        <taxon>Brachybacterium</taxon>
    </lineage>
</organism>
<dbReference type="EMBL" id="QOCI01000001">
    <property type="protein sequence ID" value="RRR20441.1"/>
    <property type="molecule type" value="Genomic_DNA"/>
</dbReference>
<feature type="transmembrane region" description="Helical" evidence="1">
    <location>
        <begin position="12"/>
        <end position="36"/>
    </location>
</feature>
<keyword evidence="3" id="KW-1185">Reference proteome</keyword>
<proteinExistence type="predicted"/>
<evidence type="ECO:0000313" key="2">
    <source>
        <dbReference type="EMBL" id="RRR20441.1"/>
    </source>
</evidence>
<sequence length="179" mass="20078">MAEVRYRAMRIWWVRAALGVVFVPVSLLMLGSGVMLLSTESVAGVLGFLLCLSLVLFIGLVWFVGTRIQFLVDDEGITIVHYVRTHRIPWERVAVIEQSSSYWTTGAAVVVLREPAGRRITALATTDRMMLYRGENPFDTVRAGNAPRYPTLAAIEAHRRWIAAANARMQGRQDPRALH</sequence>
<dbReference type="RefSeq" id="WP_126984812.1">
    <property type="nucleotide sequence ID" value="NZ_ML133851.1"/>
</dbReference>
<feature type="transmembrane region" description="Helical" evidence="1">
    <location>
        <begin position="42"/>
        <end position="64"/>
    </location>
</feature>
<keyword evidence="1" id="KW-0812">Transmembrane</keyword>
<dbReference type="GeneID" id="78120067"/>
<evidence type="ECO:0000313" key="3">
    <source>
        <dbReference type="Proteomes" id="UP000274327"/>
    </source>
</evidence>
<dbReference type="AlphaFoldDB" id="A0A426SQ88"/>
<keyword evidence="1" id="KW-0472">Membrane</keyword>
<reference evidence="2 3" key="1">
    <citation type="submission" date="2018-07" db="EMBL/GenBank/DDBJ databases">
        <title>Brachybacteriurn paraconglorneratum KCTC 9916.</title>
        <authorList>
            <person name="Li Y."/>
        </authorList>
    </citation>
    <scope>NUCLEOTIDE SEQUENCE [LARGE SCALE GENOMIC DNA]</scope>
    <source>
        <strain evidence="2 3">KCTC 9916</strain>
    </source>
</reference>
<name>A0A426SQ88_9MICO</name>